<proteinExistence type="predicted"/>
<evidence type="ECO:0008006" key="4">
    <source>
        <dbReference type="Google" id="ProtNLM"/>
    </source>
</evidence>
<keyword evidence="3" id="KW-1185">Reference proteome</keyword>
<dbReference type="AlphaFoldDB" id="A0AAN6PGA0"/>
<feature type="compositionally biased region" description="Polar residues" evidence="1">
    <location>
        <begin position="21"/>
        <end position="31"/>
    </location>
</feature>
<comment type="caution">
    <text evidence="2">The sequence shown here is derived from an EMBL/GenBank/DDBJ whole genome shotgun (WGS) entry which is preliminary data.</text>
</comment>
<evidence type="ECO:0000313" key="3">
    <source>
        <dbReference type="Proteomes" id="UP001303115"/>
    </source>
</evidence>
<gene>
    <name evidence="2" type="ORF">C8A01DRAFT_46428</name>
</gene>
<dbReference type="EMBL" id="MU854382">
    <property type="protein sequence ID" value="KAK4040187.1"/>
    <property type="molecule type" value="Genomic_DNA"/>
</dbReference>
<protein>
    <recommendedName>
        <fullName evidence="4">Cell division cycle protein 123</fullName>
    </recommendedName>
</protein>
<dbReference type="Proteomes" id="UP001303115">
    <property type="component" value="Unassembled WGS sequence"/>
</dbReference>
<sequence>MKFVKLNTLLIAAAQPHHDTPNQAFNTSFHPASSAPDLARPDDNPYSFKRWLPLILRTRQSPLPPSSPPTTPQEAIIVSEPASSCPPLQTIPLTRAQTALLLAAAEGSIPRGEINRTFREDLTEEIIPLLESRLVFPAEGLFLRLDACSPKDGVGPLALHDVWAVVRKVVTSVRARNALFNWTNSHPAGGSGGENQGRMMELFFLPFDGRMAAEREYRVFCRPGDGRITGVSQYQWYKPWLFQRVDVEEKERVVRRVMGGAEEVRRLILTETEKRGEREDRLMLEQGFSFDLFYDEERGRCELVELNTFGVRSACGSCLFQWVEDRKVLYGEEEAEFRVAVDIEGFEVNGGRRGQR</sequence>
<evidence type="ECO:0000313" key="2">
    <source>
        <dbReference type="EMBL" id="KAK4040187.1"/>
    </source>
</evidence>
<accession>A0AAN6PGA0</accession>
<name>A0AAN6PGA0_9PEZI</name>
<reference evidence="3" key="1">
    <citation type="journal article" date="2023" name="Mol. Phylogenet. Evol.">
        <title>Genome-scale phylogeny and comparative genomics of the fungal order Sordariales.</title>
        <authorList>
            <person name="Hensen N."/>
            <person name="Bonometti L."/>
            <person name="Westerberg I."/>
            <person name="Brannstrom I.O."/>
            <person name="Guillou S."/>
            <person name="Cros-Aarteil S."/>
            <person name="Calhoun S."/>
            <person name="Haridas S."/>
            <person name="Kuo A."/>
            <person name="Mondo S."/>
            <person name="Pangilinan J."/>
            <person name="Riley R."/>
            <person name="LaButti K."/>
            <person name="Andreopoulos B."/>
            <person name="Lipzen A."/>
            <person name="Chen C."/>
            <person name="Yan M."/>
            <person name="Daum C."/>
            <person name="Ng V."/>
            <person name="Clum A."/>
            <person name="Steindorff A."/>
            <person name="Ohm R.A."/>
            <person name="Martin F."/>
            <person name="Silar P."/>
            <person name="Natvig D.O."/>
            <person name="Lalanne C."/>
            <person name="Gautier V."/>
            <person name="Ament-Velasquez S.L."/>
            <person name="Kruys A."/>
            <person name="Hutchinson M.I."/>
            <person name="Powell A.J."/>
            <person name="Barry K."/>
            <person name="Miller A.N."/>
            <person name="Grigoriev I.V."/>
            <person name="Debuchy R."/>
            <person name="Gladieux P."/>
            <person name="Hiltunen Thoren M."/>
            <person name="Johannesson H."/>
        </authorList>
    </citation>
    <scope>NUCLEOTIDE SEQUENCE [LARGE SCALE GENOMIC DNA]</scope>
    <source>
        <strain evidence="3">CBS 284.82</strain>
    </source>
</reference>
<organism evidence="2 3">
    <name type="scientific">Parachaetomium inaequale</name>
    <dbReference type="NCBI Taxonomy" id="2588326"/>
    <lineage>
        <taxon>Eukaryota</taxon>
        <taxon>Fungi</taxon>
        <taxon>Dikarya</taxon>
        <taxon>Ascomycota</taxon>
        <taxon>Pezizomycotina</taxon>
        <taxon>Sordariomycetes</taxon>
        <taxon>Sordariomycetidae</taxon>
        <taxon>Sordariales</taxon>
        <taxon>Chaetomiaceae</taxon>
        <taxon>Parachaetomium</taxon>
    </lineage>
</organism>
<feature type="region of interest" description="Disordered" evidence="1">
    <location>
        <begin position="18"/>
        <end position="37"/>
    </location>
</feature>
<evidence type="ECO:0000256" key="1">
    <source>
        <dbReference type="SAM" id="MobiDB-lite"/>
    </source>
</evidence>